<dbReference type="SMART" id="SM00184">
    <property type="entry name" value="RING"/>
    <property type="match status" value="2"/>
</dbReference>
<dbReference type="PROSITE" id="PS50089">
    <property type="entry name" value="ZF_RING_2"/>
    <property type="match status" value="1"/>
</dbReference>
<evidence type="ECO:0000313" key="7">
    <source>
        <dbReference type="EMBL" id="EDW67117.2"/>
    </source>
</evidence>
<keyword evidence="5" id="KW-0812">Transmembrane</keyword>
<evidence type="ECO:0000256" key="2">
    <source>
        <dbReference type="ARBA" id="ARBA00022833"/>
    </source>
</evidence>
<dbReference type="FunCoup" id="B4LZH8">
    <property type="interactions" value="34"/>
</dbReference>
<dbReference type="GO" id="GO:0008270">
    <property type="term" value="F:zinc ion binding"/>
    <property type="evidence" value="ECO:0007669"/>
    <property type="project" value="UniProtKB-KW"/>
</dbReference>
<evidence type="ECO:0000313" key="8">
    <source>
        <dbReference type="Proteomes" id="UP000008792"/>
    </source>
</evidence>
<evidence type="ECO:0000259" key="6">
    <source>
        <dbReference type="PROSITE" id="PS50089"/>
    </source>
</evidence>
<dbReference type="InterPro" id="IPR001841">
    <property type="entry name" value="Znf_RING"/>
</dbReference>
<gene>
    <name evidence="7" type="primary">Dvir\GJ23260</name>
    <name evidence="7" type="ORF">Dvir_GJ23260</name>
</gene>
<keyword evidence="1 3" id="KW-0863">Zinc-finger</keyword>
<dbReference type="Pfam" id="PF13639">
    <property type="entry name" value="zf-RING_2"/>
    <property type="match status" value="1"/>
</dbReference>
<dbReference type="InterPro" id="IPR013083">
    <property type="entry name" value="Znf_RING/FYVE/PHD"/>
</dbReference>
<dbReference type="Gene3D" id="3.30.40.10">
    <property type="entry name" value="Zinc/RING finger domain, C3HC4 (zinc finger)"/>
    <property type="match status" value="2"/>
</dbReference>
<evidence type="ECO:0000256" key="5">
    <source>
        <dbReference type="SAM" id="Phobius"/>
    </source>
</evidence>
<dbReference type="Proteomes" id="UP000008792">
    <property type="component" value="Unassembled WGS sequence"/>
</dbReference>
<sequence>MVYMQLIMSIGCVIAAAAAAIYFSMPAIAPSYQSNTGRRSNDSDDNNDCGRRSKKCSKPQRLPASKPGDKCIICLKEMTAQTMHIMNCGHALCQAPCFAQYREFNRYCLYCEKVVIRINVPGDDCCICCEPMSLETIQYLPCEHALHKICLESYKKENYKTCPLCSKKL</sequence>
<keyword evidence="5" id="KW-1133">Transmembrane helix</keyword>
<dbReference type="KEGG" id="dvi:6629658"/>
<dbReference type="SUPFAM" id="SSF57850">
    <property type="entry name" value="RING/U-box"/>
    <property type="match status" value="2"/>
</dbReference>
<dbReference type="OrthoDB" id="8062037at2759"/>
<keyword evidence="5" id="KW-0472">Membrane</keyword>
<evidence type="ECO:0000256" key="4">
    <source>
        <dbReference type="SAM" id="MobiDB-lite"/>
    </source>
</evidence>
<protein>
    <recommendedName>
        <fullName evidence="6">RING-type domain-containing protein</fullName>
    </recommendedName>
</protein>
<dbReference type="HOGENOM" id="CLU_2052077_0_0_1"/>
<keyword evidence="8" id="KW-1185">Reference proteome</keyword>
<feature type="region of interest" description="Disordered" evidence="4">
    <location>
        <begin position="33"/>
        <end position="66"/>
    </location>
</feature>
<dbReference type="AlphaFoldDB" id="B4LZH8"/>
<dbReference type="EMBL" id="CH940650">
    <property type="protein sequence ID" value="EDW67117.2"/>
    <property type="molecule type" value="Genomic_DNA"/>
</dbReference>
<name>B4LZH8_DROVI</name>
<keyword evidence="2" id="KW-0862">Zinc</keyword>
<proteinExistence type="predicted"/>
<feature type="domain" description="RING-type" evidence="6">
    <location>
        <begin position="125"/>
        <end position="166"/>
    </location>
</feature>
<keyword evidence="1 3" id="KW-0479">Metal-binding</keyword>
<feature type="transmembrane region" description="Helical" evidence="5">
    <location>
        <begin position="6"/>
        <end position="29"/>
    </location>
</feature>
<accession>B4LZH8</accession>
<organism evidence="7 8">
    <name type="scientific">Drosophila virilis</name>
    <name type="common">Fruit fly</name>
    <dbReference type="NCBI Taxonomy" id="7244"/>
    <lineage>
        <taxon>Eukaryota</taxon>
        <taxon>Metazoa</taxon>
        <taxon>Ecdysozoa</taxon>
        <taxon>Arthropoda</taxon>
        <taxon>Hexapoda</taxon>
        <taxon>Insecta</taxon>
        <taxon>Pterygota</taxon>
        <taxon>Neoptera</taxon>
        <taxon>Endopterygota</taxon>
        <taxon>Diptera</taxon>
        <taxon>Brachycera</taxon>
        <taxon>Muscomorpha</taxon>
        <taxon>Ephydroidea</taxon>
        <taxon>Drosophilidae</taxon>
        <taxon>Drosophila</taxon>
    </lineage>
</organism>
<evidence type="ECO:0000256" key="1">
    <source>
        <dbReference type="ARBA" id="ARBA00022771"/>
    </source>
</evidence>
<dbReference type="InParanoid" id="B4LZH8"/>
<reference evidence="7 8" key="1">
    <citation type="journal article" date="2007" name="Nature">
        <title>Evolution of genes and genomes on the Drosophila phylogeny.</title>
        <authorList>
            <consortium name="Drosophila 12 Genomes Consortium"/>
            <person name="Clark A.G."/>
            <person name="Eisen M.B."/>
            <person name="Smith D.R."/>
            <person name="Bergman C.M."/>
            <person name="Oliver B."/>
            <person name="Markow T.A."/>
            <person name="Kaufman T.C."/>
            <person name="Kellis M."/>
            <person name="Gelbart W."/>
            <person name="Iyer V.N."/>
            <person name="Pollard D.A."/>
            <person name="Sackton T.B."/>
            <person name="Larracuente A.M."/>
            <person name="Singh N.D."/>
            <person name="Abad J.P."/>
            <person name="Abt D.N."/>
            <person name="Adryan B."/>
            <person name="Aguade M."/>
            <person name="Akashi H."/>
            <person name="Anderson W.W."/>
            <person name="Aquadro C.F."/>
            <person name="Ardell D.H."/>
            <person name="Arguello R."/>
            <person name="Artieri C.G."/>
            <person name="Barbash D.A."/>
            <person name="Barker D."/>
            <person name="Barsanti P."/>
            <person name="Batterham P."/>
            <person name="Batzoglou S."/>
            <person name="Begun D."/>
            <person name="Bhutkar A."/>
            <person name="Blanco E."/>
            <person name="Bosak S.A."/>
            <person name="Bradley R.K."/>
            <person name="Brand A.D."/>
            <person name="Brent M.R."/>
            <person name="Brooks A.N."/>
            <person name="Brown R.H."/>
            <person name="Butlin R.K."/>
            <person name="Caggese C."/>
            <person name="Calvi B.R."/>
            <person name="Bernardo de Carvalho A."/>
            <person name="Caspi A."/>
            <person name="Castrezana S."/>
            <person name="Celniker S.E."/>
            <person name="Chang J.L."/>
            <person name="Chapple C."/>
            <person name="Chatterji S."/>
            <person name="Chinwalla A."/>
            <person name="Civetta A."/>
            <person name="Clifton S.W."/>
            <person name="Comeron J.M."/>
            <person name="Costello J.C."/>
            <person name="Coyne J.A."/>
            <person name="Daub J."/>
            <person name="David R.G."/>
            <person name="Delcher A.L."/>
            <person name="Delehaunty K."/>
            <person name="Do C.B."/>
            <person name="Ebling H."/>
            <person name="Edwards K."/>
            <person name="Eickbush T."/>
            <person name="Evans J.D."/>
            <person name="Filipski A."/>
            <person name="Findeiss S."/>
            <person name="Freyhult E."/>
            <person name="Fulton L."/>
            <person name="Fulton R."/>
            <person name="Garcia A.C."/>
            <person name="Gardiner A."/>
            <person name="Garfield D.A."/>
            <person name="Garvin B.E."/>
            <person name="Gibson G."/>
            <person name="Gilbert D."/>
            <person name="Gnerre S."/>
            <person name="Godfrey J."/>
            <person name="Good R."/>
            <person name="Gotea V."/>
            <person name="Gravely B."/>
            <person name="Greenberg A.J."/>
            <person name="Griffiths-Jones S."/>
            <person name="Gross S."/>
            <person name="Guigo R."/>
            <person name="Gustafson E.A."/>
            <person name="Haerty W."/>
            <person name="Hahn M.W."/>
            <person name="Halligan D.L."/>
            <person name="Halpern A.L."/>
            <person name="Halter G.M."/>
            <person name="Han M.V."/>
            <person name="Heger A."/>
            <person name="Hillier L."/>
            <person name="Hinrichs A.S."/>
            <person name="Holmes I."/>
            <person name="Hoskins R.A."/>
            <person name="Hubisz M.J."/>
            <person name="Hultmark D."/>
            <person name="Huntley M.A."/>
            <person name="Jaffe D.B."/>
            <person name="Jagadeeshan S."/>
            <person name="Jeck W.R."/>
            <person name="Johnson J."/>
            <person name="Jones C.D."/>
            <person name="Jordan W.C."/>
            <person name="Karpen G.H."/>
            <person name="Kataoka E."/>
            <person name="Keightley P.D."/>
            <person name="Kheradpour P."/>
            <person name="Kirkness E.F."/>
            <person name="Koerich L.B."/>
            <person name="Kristiansen K."/>
            <person name="Kudrna D."/>
            <person name="Kulathinal R.J."/>
            <person name="Kumar S."/>
            <person name="Kwok R."/>
            <person name="Lander E."/>
            <person name="Langley C.H."/>
            <person name="Lapoint R."/>
            <person name="Lazzaro B.P."/>
            <person name="Lee S.J."/>
            <person name="Levesque L."/>
            <person name="Li R."/>
            <person name="Lin C.F."/>
            <person name="Lin M.F."/>
            <person name="Lindblad-Toh K."/>
            <person name="Llopart A."/>
            <person name="Long M."/>
            <person name="Low L."/>
            <person name="Lozovsky E."/>
            <person name="Lu J."/>
            <person name="Luo M."/>
            <person name="Machado C.A."/>
            <person name="Makalowski W."/>
            <person name="Marzo M."/>
            <person name="Matsuda M."/>
            <person name="Matzkin L."/>
            <person name="McAllister B."/>
            <person name="McBride C.S."/>
            <person name="McKernan B."/>
            <person name="McKernan K."/>
            <person name="Mendez-Lago M."/>
            <person name="Minx P."/>
            <person name="Mollenhauer M.U."/>
            <person name="Montooth K."/>
            <person name="Mount S.M."/>
            <person name="Mu X."/>
            <person name="Myers E."/>
            <person name="Negre B."/>
            <person name="Newfeld S."/>
            <person name="Nielsen R."/>
            <person name="Noor M.A."/>
            <person name="O'Grady P."/>
            <person name="Pachter L."/>
            <person name="Papaceit M."/>
            <person name="Parisi M.J."/>
            <person name="Parisi M."/>
            <person name="Parts L."/>
            <person name="Pedersen J.S."/>
            <person name="Pesole G."/>
            <person name="Phillippy A.M."/>
            <person name="Ponting C.P."/>
            <person name="Pop M."/>
            <person name="Porcelli D."/>
            <person name="Powell J.R."/>
            <person name="Prohaska S."/>
            <person name="Pruitt K."/>
            <person name="Puig M."/>
            <person name="Quesneville H."/>
            <person name="Ram K.R."/>
            <person name="Rand D."/>
            <person name="Rasmussen M.D."/>
            <person name="Reed L.K."/>
            <person name="Reenan R."/>
            <person name="Reily A."/>
            <person name="Remington K.A."/>
            <person name="Rieger T.T."/>
            <person name="Ritchie M.G."/>
            <person name="Robin C."/>
            <person name="Rogers Y.H."/>
            <person name="Rohde C."/>
            <person name="Rozas J."/>
            <person name="Rubenfield M.J."/>
            <person name="Ruiz A."/>
            <person name="Russo S."/>
            <person name="Salzberg S.L."/>
            <person name="Sanchez-Gracia A."/>
            <person name="Saranga D.J."/>
            <person name="Sato H."/>
            <person name="Schaeffer S.W."/>
            <person name="Schatz M.C."/>
            <person name="Schlenke T."/>
            <person name="Schwartz R."/>
            <person name="Segarra C."/>
            <person name="Singh R.S."/>
            <person name="Sirot L."/>
            <person name="Sirota M."/>
            <person name="Sisneros N.B."/>
            <person name="Smith C.D."/>
            <person name="Smith T.F."/>
            <person name="Spieth J."/>
            <person name="Stage D.E."/>
            <person name="Stark A."/>
            <person name="Stephan W."/>
            <person name="Strausberg R.L."/>
            <person name="Strempel S."/>
            <person name="Sturgill D."/>
            <person name="Sutton G."/>
            <person name="Sutton G.G."/>
            <person name="Tao W."/>
            <person name="Teichmann S."/>
            <person name="Tobari Y.N."/>
            <person name="Tomimura Y."/>
            <person name="Tsolas J.M."/>
            <person name="Valente V.L."/>
            <person name="Venter E."/>
            <person name="Venter J.C."/>
            <person name="Vicario S."/>
            <person name="Vieira F.G."/>
            <person name="Vilella A.J."/>
            <person name="Villasante A."/>
            <person name="Walenz B."/>
            <person name="Wang J."/>
            <person name="Wasserman M."/>
            <person name="Watts T."/>
            <person name="Wilson D."/>
            <person name="Wilson R.K."/>
            <person name="Wing R.A."/>
            <person name="Wolfner M.F."/>
            <person name="Wong A."/>
            <person name="Wong G.K."/>
            <person name="Wu C.I."/>
            <person name="Wu G."/>
            <person name="Yamamoto D."/>
            <person name="Yang H.P."/>
            <person name="Yang S.P."/>
            <person name="Yorke J.A."/>
            <person name="Yoshida K."/>
            <person name="Zdobnov E."/>
            <person name="Zhang P."/>
            <person name="Zhang Y."/>
            <person name="Zimin A.V."/>
            <person name="Baldwin J."/>
            <person name="Abdouelleil A."/>
            <person name="Abdulkadir J."/>
            <person name="Abebe A."/>
            <person name="Abera B."/>
            <person name="Abreu J."/>
            <person name="Acer S.C."/>
            <person name="Aftuck L."/>
            <person name="Alexander A."/>
            <person name="An P."/>
            <person name="Anderson E."/>
            <person name="Anderson S."/>
            <person name="Arachi H."/>
            <person name="Azer M."/>
            <person name="Bachantsang P."/>
            <person name="Barry A."/>
            <person name="Bayul T."/>
            <person name="Berlin A."/>
            <person name="Bessette D."/>
            <person name="Bloom T."/>
            <person name="Blye J."/>
            <person name="Boguslavskiy L."/>
            <person name="Bonnet C."/>
            <person name="Boukhgalter B."/>
            <person name="Bourzgui I."/>
            <person name="Brown A."/>
            <person name="Cahill P."/>
            <person name="Channer S."/>
            <person name="Cheshatsang Y."/>
            <person name="Chuda L."/>
            <person name="Citroen M."/>
            <person name="Collymore A."/>
            <person name="Cooke P."/>
            <person name="Costello M."/>
            <person name="D'Aco K."/>
            <person name="Daza R."/>
            <person name="De Haan G."/>
            <person name="DeGray S."/>
            <person name="DeMaso C."/>
            <person name="Dhargay N."/>
            <person name="Dooley K."/>
            <person name="Dooley E."/>
            <person name="Doricent M."/>
            <person name="Dorje P."/>
            <person name="Dorjee K."/>
            <person name="Dupes A."/>
            <person name="Elong R."/>
            <person name="Falk J."/>
            <person name="Farina A."/>
            <person name="Faro S."/>
            <person name="Ferguson D."/>
            <person name="Fisher S."/>
            <person name="Foley C.D."/>
            <person name="Franke A."/>
            <person name="Friedrich D."/>
            <person name="Gadbois L."/>
            <person name="Gearin G."/>
            <person name="Gearin C.R."/>
            <person name="Giannoukos G."/>
            <person name="Goode T."/>
            <person name="Graham J."/>
            <person name="Grandbois E."/>
            <person name="Grewal S."/>
            <person name="Gyaltsen K."/>
            <person name="Hafez N."/>
            <person name="Hagos B."/>
            <person name="Hall J."/>
            <person name="Henson C."/>
            <person name="Hollinger A."/>
            <person name="Honan T."/>
            <person name="Huard M.D."/>
            <person name="Hughes L."/>
            <person name="Hurhula B."/>
            <person name="Husby M.E."/>
            <person name="Kamat A."/>
            <person name="Kanga B."/>
            <person name="Kashin S."/>
            <person name="Khazanovich D."/>
            <person name="Kisner P."/>
            <person name="Lance K."/>
            <person name="Lara M."/>
            <person name="Lee W."/>
            <person name="Lennon N."/>
            <person name="Letendre F."/>
            <person name="LeVine R."/>
            <person name="Lipovsky A."/>
            <person name="Liu X."/>
            <person name="Liu J."/>
            <person name="Liu S."/>
            <person name="Lokyitsang T."/>
            <person name="Lokyitsang Y."/>
            <person name="Lubonja R."/>
            <person name="Lui A."/>
            <person name="MacDonald P."/>
            <person name="Magnisalis V."/>
            <person name="Maru K."/>
            <person name="Matthews C."/>
            <person name="McCusker W."/>
            <person name="McDonough S."/>
            <person name="Mehta T."/>
            <person name="Meldrim J."/>
            <person name="Meneus L."/>
            <person name="Mihai O."/>
            <person name="Mihalev A."/>
            <person name="Mihova T."/>
            <person name="Mittelman R."/>
            <person name="Mlenga V."/>
            <person name="Montmayeur A."/>
            <person name="Mulrain L."/>
            <person name="Navidi A."/>
            <person name="Naylor J."/>
            <person name="Negash T."/>
            <person name="Nguyen T."/>
            <person name="Nguyen N."/>
            <person name="Nicol R."/>
            <person name="Norbu C."/>
            <person name="Norbu N."/>
            <person name="Novod N."/>
            <person name="O'Neill B."/>
            <person name="Osman S."/>
            <person name="Markiewicz E."/>
            <person name="Oyono O.L."/>
            <person name="Patti C."/>
            <person name="Phunkhang P."/>
            <person name="Pierre F."/>
            <person name="Priest M."/>
            <person name="Raghuraman S."/>
            <person name="Rege F."/>
            <person name="Reyes R."/>
            <person name="Rise C."/>
            <person name="Rogov P."/>
            <person name="Ross K."/>
            <person name="Ryan E."/>
            <person name="Settipalli S."/>
            <person name="Shea T."/>
            <person name="Sherpa N."/>
            <person name="Shi L."/>
            <person name="Shih D."/>
            <person name="Sparrow T."/>
            <person name="Spaulding J."/>
            <person name="Stalker J."/>
            <person name="Stange-Thomann N."/>
            <person name="Stavropoulos S."/>
            <person name="Stone C."/>
            <person name="Strader C."/>
            <person name="Tesfaye S."/>
            <person name="Thomson T."/>
            <person name="Thoulutsang Y."/>
            <person name="Thoulutsang D."/>
            <person name="Topham K."/>
            <person name="Topping I."/>
            <person name="Tsamla T."/>
            <person name="Vassiliev H."/>
            <person name="Vo A."/>
            <person name="Wangchuk T."/>
            <person name="Wangdi T."/>
            <person name="Weiand M."/>
            <person name="Wilkinson J."/>
            <person name="Wilson A."/>
            <person name="Yadav S."/>
            <person name="Young G."/>
            <person name="Yu Q."/>
            <person name="Zembek L."/>
            <person name="Zhong D."/>
            <person name="Zimmer A."/>
            <person name="Zwirko Z."/>
            <person name="Jaffe D.B."/>
            <person name="Alvarez P."/>
            <person name="Brockman W."/>
            <person name="Butler J."/>
            <person name="Chin C."/>
            <person name="Gnerre S."/>
            <person name="Grabherr M."/>
            <person name="Kleber M."/>
            <person name="Mauceli E."/>
            <person name="MacCallum I."/>
        </authorList>
    </citation>
    <scope>NUCLEOTIDE SEQUENCE [LARGE SCALE GENOMIC DNA]</scope>
    <source>
        <strain evidence="8">Tucson 15010-1051.87</strain>
    </source>
</reference>
<evidence type="ECO:0000256" key="3">
    <source>
        <dbReference type="PROSITE-ProRule" id="PRU00175"/>
    </source>
</evidence>